<keyword evidence="1" id="KW-0808">Transferase</keyword>
<evidence type="ECO:0000313" key="1">
    <source>
        <dbReference type="EMBL" id="MCI67960.1"/>
    </source>
</evidence>
<dbReference type="PANTHER" id="PTHR36617:SF5">
    <property type="entry name" value="OS05G0421675 PROTEIN"/>
    <property type="match status" value="1"/>
</dbReference>
<comment type="caution">
    <text evidence="1">The sequence shown here is derived from an EMBL/GenBank/DDBJ whole genome shotgun (WGS) entry which is preliminary data.</text>
</comment>
<feature type="non-terminal residue" evidence="1">
    <location>
        <position position="1"/>
    </location>
</feature>
<keyword evidence="1" id="KW-0418">Kinase</keyword>
<protein>
    <submittedName>
        <fullName evidence="1">Cysteine-rich receptor-like protein kinase</fullName>
    </submittedName>
</protein>
<name>A0A392U604_9FABA</name>
<accession>A0A392U604</accession>
<keyword evidence="1" id="KW-0675">Receptor</keyword>
<evidence type="ECO:0000313" key="2">
    <source>
        <dbReference type="Proteomes" id="UP000265520"/>
    </source>
</evidence>
<dbReference type="AlphaFoldDB" id="A0A392U604"/>
<dbReference type="GO" id="GO:0016301">
    <property type="term" value="F:kinase activity"/>
    <property type="evidence" value="ECO:0007669"/>
    <property type="project" value="UniProtKB-KW"/>
</dbReference>
<proteinExistence type="predicted"/>
<dbReference type="EMBL" id="LXQA010727468">
    <property type="protein sequence ID" value="MCI67960.1"/>
    <property type="molecule type" value="Genomic_DNA"/>
</dbReference>
<organism evidence="1 2">
    <name type="scientific">Trifolium medium</name>
    <dbReference type="NCBI Taxonomy" id="97028"/>
    <lineage>
        <taxon>Eukaryota</taxon>
        <taxon>Viridiplantae</taxon>
        <taxon>Streptophyta</taxon>
        <taxon>Embryophyta</taxon>
        <taxon>Tracheophyta</taxon>
        <taxon>Spermatophyta</taxon>
        <taxon>Magnoliopsida</taxon>
        <taxon>eudicotyledons</taxon>
        <taxon>Gunneridae</taxon>
        <taxon>Pentapetalae</taxon>
        <taxon>rosids</taxon>
        <taxon>fabids</taxon>
        <taxon>Fabales</taxon>
        <taxon>Fabaceae</taxon>
        <taxon>Papilionoideae</taxon>
        <taxon>50 kb inversion clade</taxon>
        <taxon>NPAAA clade</taxon>
        <taxon>Hologalegina</taxon>
        <taxon>IRL clade</taxon>
        <taxon>Trifolieae</taxon>
        <taxon>Trifolium</taxon>
    </lineage>
</organism>
<dbReference type="Proteomes" id="UP000265520">
    <property type="component" value="Unassembled WGS sequence"/>
</dbReference>
<sequence>WFAESIARRVGNGADTFFWTDTWLGGVPLRGTYGRLYELATNKLISVTGMCELGWGGVVVAQSVVGVGRGDASRVYGSPL</sequence>
<reference evidence="1 2" key="1">
    <citation type="journal article" date="2018" name="Front. Plant Sci.">
        <title>Red Clover (Trifolium pratense) and Zigzag Clover (T. medium) - A Picture of Genomic Similarities and Differences.</title>
        <authorList>
            <person name="Dluhosova J."/>
            <person name="Istvanek J."/>
            <person name="Nedelnik J."/>
            <person name="Repkova J."/>
        </authorList>
    </citation>
    <scope>NUCLEOTIDE SEQUENCE [LARGE SCALE GENOMIC DNA]</scope>
    <source>
        <strain evidence="2">cv. 10/8</strain>
        <tissue evidence="1">Leaf</tissue>
    </source>
</reference>
<dbReference type="PANTHER" id="PTHR36617">
    <property type="entry name" value="PROTEIN, PUTATIVE-RELATED"/>
    <property type="match status" value="1"/>
</dbReference>
<keyword evidence="2" id="KW-1185">Reference proteome</keyword>